<evidence type="ECO:0000313" key="2">
    <source>
        <dbReference type="Proteomes" id="UP001054945"/>
    </source>
</evidence>
<evidence type="ECO:0000313" key="1">
    <source>
        <dbReference type="EMBL" id="GIX97193.1"/>
    </source>
</evidence>
<dbReference type="Proteomes" id="UP001054945">
    <property type="component" value="Unassembled WGS sequence"/>
</dbReference>
<name>A0AAV4PLL0_CAEEX</name>
<comment type="caution">
    <text evidence="1">The sequence shown here is derived from an EMBL/GenBank/DDBJ whole genome shotgun (WGS) entry which is preliminary data.</text>
</comment>
<gene>
    <name evidence="1" type="ORF">CEXT_130341</name>
</gene>
<dbReference type="EMBL" id="BPLR01004751">
    <property type="protein sequence ID" value="GIX97193.1"/>
    <property type="molecule type" value="Genomic_DNA"/>
</dbReference>
<sequence length="75" mass="8660">MIARGSRPWTCLSLQSSMPLRLSPVVIKCYQLCMVHKSRQRYKSTPNNPFCYKRLSKTISPPSQPLNQVQQHNLS</sequence>
<reference evidence="1 2" key="1">
    <citation type="submission" date="2021-06" db="EMBL/GenBank/DDBJ databases">
        <title>Caerostris extrusa draft genome.</title>
        <authorList>
            <person name="Kono N."/>
            <person name="Arakawa K."/>
        </authorList>
    </citation>
    <scope>NUCLEOTIDE SEQUENCE [LARGE SCALE GENOMIC DNA]</scope>
</reference>
<proteinExistence type="predicted"/>
<dbReference type="AlphaFoldDB" id="A0AAV4PLL0"/>
<accession>A0AAV4PLL0</accession>
<organism evidence="1 2">
    <name type="scientific">Caerostris extrusa</name>
    <name type="common">Bark spider</name>
    <name type="synonym">Caerostris bankana</name>
    <dbReference type="NCBI Taxonomy" id="172846"/>
    <lineage>
        <taxon>Eukaryota</taxon>
        <taxon>Metazoa</taxon>
        <taxon>Ecdysozoa</taxon>
        <taxon>Arthropoda</taxon>
        <taxon>Chelicerata</taxon>
        <taxon>Arachnida</taxon>
        <taxon>Araneae</taxon>
        <taxon>Araneomorphae</taxon>
        <taxon>Entelegynae</taxon>
        <taxon>Araneoidea</taxon>
        <taxon>Araneidae</taxon>
        <taxon>Caerostris</taxon>
    </lineage>
</organism>
<keyword evidence="2" id="KW-1185">Reference proteome</keyword>
<protein>
    <submittedName>
        <fullName evidence="1">Uncharacterized protein</fullName>
    </submittedName>
</protein>